<feature type="region of interest" description="Disordered" evidence="1">
    <location>
        <begin position="179"/>
        <end position="207"/>
    </location>
</feature>
<dbReference type="EMBL" id="JABDTM020020492">
    <property type="protein sequence ID" value="KAH0817004.1"/>
    <property type="molecule type" value="Genomic_DNA"/>
</dbReference>
<reference evidence="2" key="1">
    <citation type="journal article" date="2020" name="J Insects Food Feed">
        <title>The yellow mealworm (Tenebrio molitor) genome: a resource for the emerging insects as food and feed industry.</title>
        <authorList>
            <person name="Eriksson T."/>
            <person name="Andere A."/>
            <person name="Kelstrup H."/>
            <person name="Emery V."/>
            <person name="Picard C."/>
        </authorList>
    </citation>
    <scope>NUCLEOTIDE SEQUENCE</scope>
    <source>
        <strain evidence="2">Stoneville</strain>
        <tissue evidence="2">Whole head</tissue>
    </source>
</reference>
<gene>
    <name evidence="2" type="ORF">GEV33_005787</name>
</gene>
<feature type="compositionally biased region" description="Basic and acidic residues" evidence="1">
    <location>
        <begin position="363"/>
        <end position="383"/>
    </location>
</feature>
<keyword evidence="3" id="KW-1185">Reference proteome</keyword>
<comment type="caution">
    <text evidence="2">The sequence shown here is derived from an EMBL/GenBank/DDBJ whole genome shotgun (WGS) entry which is preliminary data.</text>
</comment>
<evidence type="ECO:0000313" key="3">
    <source>
        <dbReference type="Proteomes" id="UP000719412"/>
    </source>
</evidence>
<proteinExistence type="predicted"/>
<name>A0A8J6HLS1_TENMO</name>
<dbReference type="Proteomes" id="UP000719412">
    <property type="component" value="Unassembled WGS sequence"/>
</dbReference>
<feature type="region of interest" description="Disordered" evidence="1">
    <location>
        <begin position="349"/>
        <end position="383"/>
    </location>
</feature>
<evidence type="ECO:0000313" key="2">
    <source>
        <dbReference type="EMBL" id="KAH0817004.1"/>
    </source>
</evidence>
<reference evidence="2" key="2">
    <citation type="submission" date="2021-08" db="EMBL/GenBank/DDBJ databases">
        <authorList>
            <person name="Eriksson T."/>
        </authorList>
    </citation>
    <scope>NUCLEOTIDE SEQUENCE</scope>
    <source>
        <strain evidence="2">Stoneville</strain>
        <tissue evidence="2">Whole head</tissue>
    </source>
</reference>
<organism evidence="2 3">
    <name type="scientific">Tenebrio molitor</name>
    <name type="common">Yellow mealworm beetle</name>
    <dbReference type="NCBI Taxonomy" id="7067"/>
    <lineage>
        <taxon>Eukaryota</taxon>
        <taxon>Metazoa</taxon>
        <taxon>Ecdysozoa</taxon>
        <taxon>Arthropoda</taxon>
        <taxon>Hexapoda</taxon>
        <taxon>Insecta</taxon>
        <taxon>Pterygota</taxon>
        <taxon>Neoptera</taxon>
        <taxon>Endopterygota</taxon>
        <taxon>Coleoptera</taxon>
        <taxon>Polyphaga</taxon>
        <taxon>Cucujiformia</taxon>
        <taxon>Tenebrionidae</taxon>
        <taxon>Tenebrio</taxon>
    </lineage>
</organism>
<evidence type="ECO:0000256" key="1">
    <source>
        <dbReference type="SAM" id="MobiDB-lite"/>
    </source>
</evidence>
<protein>
    <submittedName>
        <fullName evidence="2">Uncharacterized protein</fullName>
    </submittedName>
</protein>
<sequence length="427" mass="47585">MRRSQVPLGFQQEHNKTKPEQYLEDPNVKFFKTHCEKKESEATADLLDVIDEFPVAGLIIFLRRRGVGYFLGGMRVTDQPPVPAAIILTLNGTKPHPIRRVYHPDDHCEYLRCPFGIINAPAPIIDNNRRDENIATIRLRLNGNVDKSIGGQLELENRETTDGTAVRAQREQEITEYQAERKRGRRSVAGTAGRRGGSGDDPQRQLVRPRAVEVLSHDRDEIADLPGTPRLRDSGVAAAESRRPWIHYGERTVLVEYWTGSGRVVRPSLGAKLLVGRENHLPWWLSTLPACEASRADLQVSDAQVTRATPVLRRLGTLLEIHAKRLLGSTSNNKCISATSEDTLRVRKGRVNRGTPRTPRQHRVGDPGGTRREPTAHDGSRTNFYHDEGLESQASALVALDVLVAPVIAPRPQPPQKNAANAIVRAR</sequence>
<dbReference type="AlphaFoldDB" id="A0A8J6HLS1"/>
<accession>A0A8J6HLS1</accession>